<evidence type="ECO:0000256" key="1">
    <source>
        <dbReference type="ARBA" id="ARBA00004651"/>
    </source>
</evidence>
<feature type="transmembrane region" description="Helical" evidence="8">
    <location>
        <begin position="289"/>
        <end position="313"/>
    </location>
</feature>
<keyword evidence="7 8" id="KW-0472">Membrane</keyword>
<dbReference type="Pfam" id="PF07690">
    <property type="entry name" value="MFS_1"/>
    <property type="match status" value="1"/>
</dbReference>
<reference evidence="10" key="2">
    <citation type="submission" date="2021-04" db="EMBL/GenBank/DDBJ databases">
        <authorList>
            <person name="Gilroy R."/>
        </authorList>
    </citation>
    <scope>NUCLEOTIDE SEQUENCE</scope>
    <source>
        <strain evidence="10">ChiGjej4B4-7305</strain>
    </source>
</reference>
<feature type="transmembrane region" description="Helical" evidence="8">
    <location>
        <begin position="258"/>
        <end position="277"/>
    </location>
</feature>
<dbReference type="NCBIfam" id="TIGR00710">
    <property type="entry name" value="efflux_Bcr_CflA"/>
    <property type="match status" value="1"/>
</dbReference>
<gene>
    <name evidence="10" type="ORF">H9815_10640</name>
</gene>
<evidence type="ECO:0000256" key="2">
    <source>
        <dbReference type="ARBA" id="ARBA00006236"/>
    </source>
</evidence>
<dbReference type="InterPro" id="IPR020846">
    <property type="entry name" value="MFS_dom"/>
</dbReference>
<protein>
    <submittedName>
        <fullName evidence="10">Multidrug effflux MFS transporter</fullName>
    </submittedName>
</protein>
<sequence>MTTPTPTAARRRTSVKLVLLLGAMAALGALTTDMYLPSLPEVVVDLAAGEASVQFTITATLLGGALGQLLIGPLSDRYGRRAPVLVGVSVHVVASLACLLAPSVAPLIALRIIQGMGNAAAAVVAVAVIRDRLIGAEASAMLSRLMLVIGVAPLLAPTIGGLIASVWHWRVVFVALALYGVVLAVIVWRFLPESLPADKRIRSNRAVVGSYRVLLKDPQFLALALLPGLAMAALFAYVSGSPFVIRDGYGLSEQEFAILFAVNGLGLVLGAQVNAALVRKFAPVRIMRLALPASVLTSVVLLVMAATGAGGLIGLCVPLWLMLAINSLIPPNASALALTRHGERAGAAAALIGCAQAGVAGLVAPLVGVVGANALGMSVVIVGAMVTALLVLALGTPAYRRGGWVI</sequence>
<dbReference type="PROSITE" id="PS00216">
    <property type="entry name" value="SUGAR_TRANSPORT_1"/>
    <property type="match status" value="1"/>
</dbReference>
<dbReference type="Proteomes" id="UP000824037">
    <property type="component" value="Unassembled WGS sequence"/>
</dbReference>
<dbReference type="InterPro" id="IPR005829">
    <property type="entry name" value="Sugar_transporter_CS"/>
</dbReference>
<comment type="subcellular location">
    <subcellularLocation>
        <location evidence="1">Cell membrane</location>
        <topology evidence="1">Multi-pass membrane protein</topology>
    </subcellularLocation>
</comment>
<accession>A0A9D2EF89</accession>
<proteinExistence type="inferred from homology"/>
<feature type="transmembrane region" description="Helical" evidence="8">
    <location>
        <begin position="169"/>
        <end position="191"/>
    </location>
</feature>
<reference evidence="10" key="1">
    <citation type="journal article" date="2021" name="PeerJ">
        <title>Extensive microbial diversity within the chicken gut microbiome revealed by metagenomics and culture.</title>
        <authorList>
            <person name="Gilroy R."/>
            <person name="Ravi A."/>
            <person name="Getino M."/>
            <person name="Pursley I."/>
            <person name="Horton D.L."/>
            <person name="Alikhan N.F."/>
            <person name="Baker D."/>
            <person name="Gharbi K."/>
            <person name="Hall N."/>
            <person name="Watson M."/>
            <person name="Adriaenssens E.M."/>
            <person name="Foster-Nyarko E."/>
            <person name="Jarju S."/>
            <person name="Secka A."/>
            <person name="Antonio M."/>
            <person name="Oren A."/>
            <person name="Chaudhuri R.R."/>
            <person name="La Ragione R."/>
            <person name="Hildebrand F."/>
            <person name="Pallen M.J."/>
        </authorList>
    </citation>
    <scope>NUCLEOTIDE SEQUENCE</scope>
    <source>
        <strain evidence="10">ChiGjej4B4-7305</strain>
    </source>
</reference>
<evidence type="ECO:0000313" key="11">
    <source>
        <dbReference type="Proteomes" id="UP000824037"/>
    </source>
</evidence>
<dbReference type="InterPro" id="IPR004812">
    <property type="entry name" value="Efflux_drug-R_Bcr/CmlA"/>
</dbReference>
<evidence type="ECO:0000256" key="4">
    <source>
        <dbReference type="ARBA" id="ARBA00022475"/>
    </source>
</evidence>
<evidence type="ECO:0000256" key="5">
    <source>
        <dbReference type="ARBA" id="ARBA00022692"/>
    </source>
</evidence>
<keyword evidence="4" id="KW-1003">Cell membrane</keyword>
<feature type="transmembrane region" description="Helical" evidence="8">
    <location>
        <begin position="345"/>
        <end position="368"/>
    </location>
</feature>
<feature type="transmembrane region" description="Helical" evidence="8">
    <location>
        <begin position="374"/>
        <end position="394"/>
    </location>
</feature>
<evidence type="ECO:0000313" key="10">
    <source>
        <dbReference type="EMBL" id="HIZ36227.1"/>
    </source>
</evidence>
<feature type="domain" description="Major facilitator superfamily (MFS) profile" evidence="9">
    <location>
        <begin position="17"/>
        <end position="400"/>
    </location>
</feature>
<organism evidence="10 11">
    <name type="scientific">Candidatus Ruania gallistercoris</name>
    <dbReference type="NCBI Taxonomy" id="2838746"/>
    <lineage>
        <taxon>Bacteria</taxon>
        <taxon>Bacillati</taxon>
        <taxon>Actinomycetota</taxon>
        <taxon>Actinomycetes</taxon>
        <taxon>Micrococcales</taxon>
        <taxon>Ruaniaceae</taxon>
        <taxon>Ruania</taxon>
    </lineage>
</organism>
<dbReference type="CDD" id="cd17320">
    <property type="entry name" value="MFS_MdfA_MDR_like"/>
    <property type="match status" value="1"/>
</dbReference>
<feature type="transmembrane region" description="Helical" evidence="8">
    <location>
        <begin position="55"/>
        <end position="72"/>
    </location>
</feature>
<dbReference type="GO" id="GO:1990961">
    <property type="term" value="P:xenobiotic detoxification by transmembrane export across the plasma membrane"/>
    <property type="evidence" value="ECO:0007669"/>
    <property type="project" value="InterPro"/>
</dbReference>
<evidence type="ECO:0000256" key="8">
    <source>
        <dbReference type="SAM" id="Phobius"/>
    </source>
</evidence>
<dbReference type="EMBL" id="DXBY01000180">
    <property type="protein sequence ID" value="HIZ36227.1"/>
    <property type="molecule type" value="Genomic_DNA"/>
</dbReference>
<evidence type="ECO:0000256" key="3">
    <source>
        <dbReference type="ARBA" id="ARBA00022448"/>
    </source>
</evidence>
<dbReference type="FunFam" id="1.20.1720.10:FF:000005">
    <property type="entry name" value="Bcr/CflA family efflux transporter"/>
    <property type="match status" value="1"/>
</dbReference>
<keyword evidence="3" id="KW-0813">Transport</keyword>
<comment type="caution">
    <text evidence="10">The sequence shown here is derived from an EMBL/GenBank/DDBJ whole genome shotgun (WGS) entry which is preliminary data.</text>
</comment>
<dbReference type="PROSITE" id="PS50850">
    <property type="entry name" value="MFS"/>
    <property type="match status" value="1"/>
</dbReference>
<dbReference type="InterPro" id="IPR011701">
    <property type="entry name" value="MFS"/>
</dbReference>
<dbReference type="AlphaFoldDB" id="A0A9D2EF89"/>
<dbReference type="GO" id="GO:0005886">
    <property type="term" value="C:plasma membrane"/>
    <property type="evidence" value="ECO:0007669"/>
    <property type="project" value="UniProtKB-SubCell"/>
</dbReference>
<keyword evidence="5 8" id="KW-0812">Transmembrane</keyword>
<feature type="transmembrane region" description="Helical" evidence="8">
    <location>
        <begin position="84"/>
        <end position="102"/>
    </location>
</feature>
<evidence type="ECO:0000256" key="6">
    <source>
        <dbReference type="ARBA" id="ARBA00022989"/>
    </source>
</evidence>
<feature type="transmembrane region" description="Helical" evidence="8">
    <location>
        <begin position="220"/>
        <end position="238"/>
    </location>
</feature>
<feature type="transmembrane region" description="Helical" evidence="8">
    <location>
        <begin position="108"/>
        <end position="129"/>
    </location>
</feature>
<comment type="similarity">
    <text evidence="2">Belongs to the major facilitator superfamily. Bcr/CmlA family.</text>
</comment>
<dbReference type="SUPFAM" id="SSF103473">
    <property type="entry name" value="MFS general substrate transporter"/>
    <property type="match status" value="1"/>
</dbReference>
<name>A0A9D2EF89_9MICO</name>
<dbReference type="GO" id="GO:0042910">
    <property type="term" value="F:xenobiotic transmembrane transporter activity"/>
    <property type="evidence" value="ECO:0007669"/>
    <property type="project" value="InterPro"/>
</dbReference>
<feature type="transmembrane region" description="Helical" evidence="8">
    <location>
        <begin position="141"/>
        <end position="163"/>
    </location>
</feature>
<dbReference type="PANTHER" id="PTHR23502:SF132">
    <property type="entry name" value="POLYAMINE TRANSPORTER 2-RELATED"/>
    <property type="match status" value="1"/>
</dbReference>
<dbReference type="PANTHER" id="PTHR23502">
    <property type="entry name" value="MAJOR FACILITATOR SUPERFAMILY"/>
    <property type="match status" value="1"/>
</dbReference>
<evidence type="ECO:0000256" key="7">
    <source>
        <dbReference type="ARBA" id="ARBA00023136"/>
    </source>
</evidence>
<keyword evidence="6 8" id="KW-1133">Transmembrane helix</keyword>
<dbReference type="InterPro" id="IPR036259">
    <property type="entry name" value="MFS_trans_sf"/>
</dbReference>
<dbReference type="Gene3D" id="1.20.1720.10">
    <property type="entry name" value="Multidrug resistance protein D"/>
    <property type="match status" value="1"/>
</dbReference>
<evidence type="ECO:0000259" key="9">
    <source>
        <dbReference type="PROSITE" id="PS50850"/>
    </source>
</evidence>